<dbReference type="Pfam" id="PF10677">
    <property type="entry name" value="DUF2490"/>
    <property type="match status" value="1"/>
</dbReference>
<name>A0A1H6SZC5_9BACT</name>
<proteinExistence type="predicted"/>
<evidence type="ECO:0008006" key="3">
    <source>
        <dbReference type="Google" id="ProtNLM"/>
    </source>
</evidence>
<keyword evidence="2" id="KW-1185">Reference proteome</keyword>
<organism evidence="1 2">
    <name type="scientific">Cyclobacterium xiamenense</name>
    <dbReference type="NCBI Taxonomy" id="1297121"/>
    <lineage>
        <taxon>Bacteria</taxon>
        <taxon>Pseudomonadati</taxon>
        <taxon>Bacteroidota</taxon>
        <taxon>Cytophagia</taxon>
        <taxon>Cytophagales</taxon>
        <taxon>Cyclobacteriaceae</taxon>
        <taxon>Cyclobacterium</taxon>
    </lineage>
</organism>
<protein>
    <recommendedName>
        <fullName evidence="3">DUF2490 domain-containing protein</fullName>
    </recommendedName>
</protein>
<dbReference type="EMBL" id="FNZH01000001">
    <property type="protein sequence ID" value="SEI73131.1"/>
    <property type="molecule type" value="Genomic_DNA"/>
</dbReference>
<evidence type="ECO:0000313" key="2">
    <source>
        <dbReference type="Proteomes" id="UP000199403"/>
    </source>
</evidence>
<dbReference type="STRING" id="1416801.SAMN05192553_10114"/>
<dbReference type="RefSeq" id="WP_092167805.1">
    <property type="nucleotide sequence ID" value="NZ_FNZH01000001.1"/>
</dbReference>
<gene>
    <name evidence="1" type="ORF">SAMN05192553_10114</name>
</gene>
<dbReference type="AlphaFoldDB" id="A0A1H6SZC5"/>
<evidence type="ECO:0000313" key="1">
    <source>
        <dbReference type="EMBL" id="SEI73131.1"/>
    </source>
</evidence>
<reference evidence="2" key="1">
    <citation type="submission" date="2016-10" db="EMBL/GenBank/DDBJ databases">
        <authorList>
            <person name="Varghese N."/>
            <person name="Submissions S."/>
        </authorList>
    </citation>
    <scope>NUCLEOTIDE SEQUENCE [LARGE SCALE GENOMIC DNA]</scope>
    <source>
        <strain evidence="2">IBRC-M 10761</strain>
    </source>
</reference>
<dbReference type="InterPro" id="IPR019619">
    <property type="entry name" value="DUF2490"/>
</dbReference>
<dbReference type="Proteomes" id="UP000199403">
    <property type="component" value="Unassembled WGS sequence"/>
</dbReference>
<sequence>MRYILVVIFGMIVGHQGMAQGRLTNLGFFPELQVRVKASEKLRLTGKIESQHGMASLPEGNEASWAYRHVLTDFQGFAGTSINPFVSLTGGYQFRLDGRNNDSHRTIQQISFLQRKSTFRLGHRIRTDQTFAAAEAIEYRLRYQLSAEIALQGQTVDPGEYYLVLADELIYSYQDRDSGLENRFVAALGHLSRNRQKFQVGIDHRTDRFFDAALRQRIWFKFGWYLTL</sequence>
<accession>A0A1H6SZC5</accession>